<reference evidence="1 2" key="1">
    <citation type="journal article" date="2020" name="Nature">
        <title>Six reference-quality genomes reveal evolution of bat adaptations.</title>
        <authorList>
            <person name="Jebb D."/>
            <person name="Huang Z."/>
            <person name="Pippel M."/>
            <person name="Hughes G.M."/>
            <person name="Lavrichenko K."/>
            <person name="Devanna P."/>
            <person name="Winkler S."/>
            <person name="Jermiin L.S."/>
            <person name="Skirmuntt E.C."/>
            <person name="Katzourakis A."/>
            <person name="Burkitt-Gray L."/>
            <person name="Ray D.A."/>
            <person name="Sullivan K.A.M."/>
            <person name="Roscito J.G."/>
            <person name="Kirilenko B.M."/>
            <person name="Davalos L.M."/>
            <person name="Corthals A.P."/>
            <person name="Power M.L."/>
            <person name="Jones G."/>
            <person name="Ransome R.D."/>
            <person name="Dechmann D.K.N."/>
            <person name="Locatelli A.G."/>
            <person name="Puechmaille S.J."/>
            <person name="Fedrigo O."/>
            <person name="Jarvis E.D."/>
            <person name="Hiller M."/>
            <person name="Vernes S.C."/>
            <person name="Myers E.W."/>
            <person name="Teeling E.C."/>
        </authorList>
    </citation>
    <scope>NUCLEOTIDE SEQUENCE [LARGE SCALE GENOMIC DNA]</scope>
    <source>
        <strain evidence="1">MRouAeg1</strain>
        <tissue evidence="1">Muscle</tissue>
    </source>
</reference>
<accession>A0A7J8DI13</accession>
<name>A0A7J8DI13_ROUAE</name>
<dbReference type="AlphaFoldDB" id="A0A7J8DI13"/>
<organism evidence="1 2">
    <name type="scientific">Rousettus aegyptiacus</name>
    <name type="common">Egyptian fruit bat</name>
    <name type="synonym">Pteropus aegyptiacus</name>
    <dbReference type="NCBI Taxonomy" id="9407"/>
    <lineage>
        <taxon>Eukaryota</taxon>
        <taxon>Metazoa</taxon>
        <taxon>Chordata</taxon>
        <taxon>Craniata</taxon>
        <taxon>Vertebrata</taxon>
        <taxon>Euteleostomi</taxon>
        <taxon>Mammalia</taxon>
        <taxon>Eutheria</taxon>
        <taxon>Laurasiatheria</taxon>
        <taxon>Chiroptera</taxon>
        <taxon>Yinpterochiroptera</taxon>
        <taxon>Pteropodoidea</taxon>
        <taxon>Pteropodidae</taxon>
        <taxon>Rousettinae</taxon>
        <taxon>Rousettus</taxon>
    </lineage>
</organism>
<dbReference type="EMBL" id="JACASE010000012">
    <property type="protein sequence ID" value="KAF6422827.1"/>
    <property type="molecule type" value="Genomic_DNA"/>
</dbReference>
<gene>
    <name evidence="1" type="ORF">HJG63_008624</name>
</gene>
<keyword evidence="2" id="KW-1185">Reference proteome</keyword>
<evidence type="ECO:0000313" key="2">
    <source>
        <dbReference type="Proteomes" id="UP000593571"/>
    </source>
</evidence>
<sequence>MLIRWRGGVPRFLRPTTGAGGWAAAAAGSQPLSPAPATTAQPLALAPAQARAPRPRGGAGVPWSVLLACGFCSQELSHRTEGKALHSSYLSSRLSTAFIKLQLSRPPRWQLRALVRMSSLKRKDTWSGPWESLQYPLVKKKELNIKDGRKTSSAMLLKQRFH</sequence>
<protein>
    <submittedName>
        <fullName evidence="1">Uncharacterized protein</fullName>
    </submittedName>
</protein>
<comment type="caution">
    <text evidence="1">The sequence shown here is derived from an EMBL/GenBank/DDBJ whole genome shotgun (WGS) entry which is preliminary data.</text>
</comment>
<dbReference type="Proteomes" id="UP000593571">
    <property type="component" value="Unassembled WGS sequence"/>
</dbReference>
<evidence type="ECO:0000313" key="1">
    <source>
        <dbReference type="EMBL" id="KAF6422827.1"/>
    </source>
</evidence>
<proteinExistence type="predicted"/>